<dbReference type="OrthoDB" id="7067103at2"/>
<keyword evidence="1" id="KW-0472">Membrane</keyword>
<sequence>MKNAAICRRHFVSSVSYKVEFSQLIPFLLFFVIGILIIQPFNARASLSVATAANIQGNAPNIFDEVAQKILDTITFNIVSEIGQSYELIPGIDNTLYVSYSTTPSAFFATVDLSVLGANDIEDDDGDYLAKDNPFAVKQVIYEWEDANGNVISADSTDWLGGNICQSTYKGDSVVTTIFIIQVRTEYGLPSSAEKVLSKSFKVNAKDGICYLQPGVLALNIPNGWPEGGNNASAGSDWVNRDDAYNTEQFTRSKGFNAWATNANGQSFPTTAFPDARFRIIPFGTISNYTYSIISNPNSAVANDARASNASSKAEFKFSDIVPEKNADYVFLVVNNTTGARSYYRFSLNTWVYVVSKLGQWITLDNAKTLCANNGDRLPSRKELSNSYYTFVEFADSLSHGNWYLKNNGYSRAIGEGVMAEWGKIFYYAPGDGNARDMMADVKNLRRLFNYDFYFTNEPSLTKGMNYSVGTAEGNVIVEFDSAYAMCAKY</sequence>
<dbReference type="RefSeq" id="WP_121145629.1">
    <property type="nucleotide sequence ID" value="NZ_RBWY01000004.1"/>
</dbReference>
<name>A0A495RBX8_9GAMM</name>
<dbReference type="AlphaFoldDB" id="A0A495RBX8"/>
<evidence type="ECO:0000313" key="3">
    <source>
        <dbReference type="Proteomes" id="UP000278542"/>
    </source>
</evidence>
<protein>
    <submittedName>
        <fullName evidence="2">Uncharacterized protein</fullName>
    </submittedName>
</protein>
<organism evidence="2 3">
    <name type="scientific">Orbus hercynius</name>
    <dbReference type="NCBI Taxonomy" id="593135"/>
    <lineage>
        <taxon>Bacteria</taxon>
        <taxon>Pseudomonadati</taxon>
        <taxon>Pseudomonadota</taxon>
        <taxon>Gammaproteobacteria</taxon>
        <taxon>Orbales</taxon>
        <taxon>Orbaceae</taxon>
        <taxon>Orbus</taxon>
    </lineage>
</organism>
<dbReference type="EMBL" id="RBWY01000004">
    <property type="protein sequence ID" value="RKS84760.1"/>
    <property type="molecule type" value="Genomic_DNA"/>
</dbReference>
<proteinExistence type="predicted"/>
<gene>
    <name evidence="2" type="ORF">DES39_1976</name>
</gene>
<evidence type="ECO:0000313" key="2">
    <source>
        <dbReference type="EMBL" id="RKS84760.1"/>
    </source>
</evidence>
<keyword evidence="1" id="KW-1133">Transmembrane helix</keyword>
<keyword evidence="1" id="KW-0812">Transmembrane</keyword>
<reference evidence="2 3" key="1">
    <citation type="submission" date="2018-10" db="EMBL/GenBank/DDBJ databases">
        <title>Genomic Encyclopedia of Type Strains, Phase IV (KMG-IV): sequencing the most valuable type-strain genomes for metagenomic binning, comparative biology and taxonomic classification.</title>
        <authorList>
            <person name="Goeker M."/>
        </authorList>
    </citation>
    <scope>NUCLEOTIDE SEQUENCE [LARGE SCALE GENOMIC DNA]</scope>
    <source>
        <strain evidence="2 3">DSM 22228</strain>
    </source>
</reference>
<keyword evidence="3" id="KW-1185">Reference proteome</keyword>
<feature type="transmembrane region" description="Helical" evidence="1">
    <location>
        <begin position="21"/>
        <end position="41"/>
    </location>
</feature>
<comment type="caution">
    <text evidence="2">The sequence shown here is derived from an EMBL/GenBank/DDBJ whole genome shotgun (WGS) entry which is preliminary data.</text>
</comment>
<accession>A0A495RBX8</accession>
<dbReference type="Proteomes" id="UP000278542">
    <property type="component" value="Unassembled WGS sequence"/>
</dbReference>
<evidence type="ECO:0000256" key="1">
    <source>
        <dbReference type="SAM" id="Phobius"/>
    </source>
</evidence>